<keyword evidence="3" id="KW-1185">Reference proteome</keyword>
<accession>A0AAD8MZE5</accession>
<reference evidence="2" key="1">
    <citation type="submission" date="2023-02" db="EMBL/GenBank/DDBJ databases">
        <title>Genome of toxic invasive species Heracleum sosnowskyi carries increased number of genes despite the absence of recent whole-genome duplications.</title>
        <authorList>
            <person name="Schelkunov M."/>
            <person name="Shtratnikova V."/>
            <person name="Makarenko M."/>
            <person name="Klepikova A."/>
            <person name="Omelchenko D."/>
            <person name="Novikova G."/>
            <person name="Obukhova E."/>
            <person name="Bogdanov V."/>
            <person name="Penin A."/>
            <person name="Logacheva M."/>
        </authorList>
    </citation>
    <scope>NUCLEOTIDE SEQUENCE</scope>
    <source>
        <strain evidence="2">Hsosn_3</strain>
        <tissue evidence="2">Leaf</tissue>
    </source>
</reference>
<reference evidence="2" key="2">
    <citation type="submission" date="2023-05" db="EMBL/GenBank/DDBJ databases">
        <authorList>
            <person name="Schelkunov M.I."/>
        </authorList>
    </citation>
    <scope>NUCLEOTIDE SEQUENCE</scope>
    <source>
        <strain evidence="2">Hsosn_3</strain>
        <tissue evidence="2">Leaf</tissue>
    </source>
</reference>
<dbReference type="AlphaFoldDB" id="A0AAD8MZE5"/>
<comment type="caution">
    <text evidence="2">The sequence shown here is derived from an EMBL/GenBank/DDBJ whole genome shotgun (WGS) entry which is preliminary data.</text>
</comment>
<organism evidence="2 3">
    <name type="scientific">Heracleum sosnowskyi</name>
    <dbReference type="NCBI Taxonomy" id="360622"/>
    <lineage>
        <taxon>Eukaryota</taxon>
        <taxon>Viridiplantae</taxon>
        <taxon>Streptophyta</taxon>
        <taxon>Embryophyta</taxon>
        <taxon>Tracheophyta</taxon>
        <taxon>Spermatophyta</taxon>
        <taxon>Magnoliopsida</taxon>
        <taxon>eudicotyledons</taxon>
        <taxon>Gunneridae</taxon>
        <taxon>Pentapetalae</taxon>
        <taxon>asterids</taxon>
        <taxon>campanulids</taxon>
        <taxon>Apiales</taxon>
        <taxon>Apiaceae</taxon>
        <taxon>Apioideae</taxon>
        <taxon>apioid superclade</taxon>
        <taxon>Tordylieae</taxon>
        <taxon>Tordyliinae</taxon>
        <taxon>Heracleum</taxon>
    </lineage>
</organism>
<gene>
    <name evidence="2" type="ORF">POM88_018629</name>
</gene>
<dbReference type="Proteomes" id="UP001237642">
    <property type="component" value="Unassembled WGS sequence"/>
</dbReference>
<feature type="region of interest" description="Disordered" evidence="1">
    <location>
        <begin position="168"/>
        <end position="189"/>
    </location>
</feature>
<evidence type="ECO:0000313" key="3">
    <source>
        <dbReference type="Proteomes" id="UP001237642"/>
    </source>
</evidence>
<name>A0AAD8MZE5_9APIA</name>
<protein>
    <submittedName>
        <fullName evidence="2">Uncharacterized protein</fullName>
    </submittedName>
</protein>
<evidence type="ECO:0000256" key="1">
    <source>
        <dbReference type="SAM" id="MobiDB-lite"/>
    </source>
</evidence>
<sequence>MGNTTLAAEWSKHGIPPVDQVNIVQREDFLSETELQGAHAAYAAKVLQDSEWAARKETKRLTKEVKIYEEHTLAAEKEFSYLRAENQKLVIDRATAIDDYMGSDDFLRFTDDHDDRIFPGVFTKGWDQALSSVITKHPRLFDPAKDFRSPYSVDVASASRVHQECSAVVGENEEVQEGDPPVDGQVADE</sequence>
<proteinExistence type="predicted"/>
<dbReference type="EMBL" id="JAUIZM010000004">
    <property type="protein sequence ID" value="KAK1390451.1"/>
    <property type="molecule type" value="Genomic_DNA"/>
</dbReference>
<evidence type="ECO:0000313" key="2">
    <source>
        <dbReference type="EMBL" id="KAK1390451.1"/>
    </source>
</evidence>